<evidence type="ECO:0000256" key="1">
    <source>
        <dbReference type="SAM" id="MobiDB-lite"/>
    </source>
</evidence>
<evidence type="ECO:0000313" key="3">
    <source>
        <dbReference type="EMBL" id="KAF2643528.1"/>
    </source>
</evidence>
<name>A0A6A6SAT4_9PLEO</name>
<feature type="domain" description="DUF7587" evidence="2">
    <location>
        <begin position="309"/>
        <end position="457"/>
    </location>
</feature>
<organism evidence="3 4">
    <name type="scientific">Massarina eburnea CBS 473.64</name>
    <dbReference type="NCBI Taxonomy" id="1395130"/>
    <lineage>
        <taxon>Eukaryota</taxon>
        <taxon>Fungi</taxon>
        <taxon>Dikarya</taxon>
        <taxon>Ascomycota</taxon>
        <taxon>Pezizomycotina</taxon>
        <taxon>Dothideomycetes</taxon>
        <taxon>Pleosporomycetidae</taxon>
        <taxon>Pleosporales</taxon>
        <taxon>Massarineae</taxon>
        <taxon>Massarinaceae</taxon>
        <taxon>Massarina</taxon>
    </lineage>
</organism>
<feature type="region of interest" description="Disordered" evidence="1">
    <location>
        <begin position="17"/>
        <end position="48"/>
    </location>
</feature>
<keyword evidence="4" id="KW-1185">Reference proteome</keyword>
<dbReference type="OrthoDB" id="5397734at2759"/>
<protein>
    <recommendedName>
        <fullName evidence="2">DUF7587 domain-containing protein</fullName>
    </recommendedName>
</protein>
<accession>A0A6A6SAT4</accession>
<sequence length="554" mass="62213">MPWEADADGVMLFVESTHESQGEDVSQSICSHSSDPTSQKDMSLSPDRTGLHESAILPSWDEQLFVFASSTVPRATTPLSLQSYESDNDSIQRDATPCPCPSPVNIRQKIKSKYPRIKSQVPMSENALALENLQRLERQPRHMWTAHERRILVVLNRFYEREPEKFTIIFNVITDNELSVQKVTTQFENHIRLHGKKAFPFYGEVFSVSPMDRQGIYAPIRLEIEDVASAHGFNLTRKLVDTNIISGTAAYAKSPRTRHRYTCLVRQASDPLLYHSMFNRAIRTLPIDSELWVKVGNNEYLESVNKGKAPCLAFRAWNQDSHTSYDHRGFVSDRMKIWQGQFPPPIPGDSDSEALLANLHFSRKTGNCSFFVSCITSLVQALTFAQERSDACIALIDLTHASLLQQNKRLDAYKVLASLKAKGQAQWAKRYQAHGEYMFWYDIPKEAIISVVSIKKLEAALNDVPNSAKLFSLEQFTPGLGTPKISQRLKAQNTTISNSTADAMGTLAALLGLRKGTVSTGHISDFVARLVSHVYSSLNAFTNHVTGGWLEYPV</sequence>
<evidence type="ECO:0000313" key="4">
    <source>
        <dbReference type="Proteomes" id="UP000799753"/>
    </source>
</evidence>
<dbReference type="Proteomes" id="UP000799753">
    <property type="component" value="Unassembled WGS sequence"/>
</dbReference>
<evidence type="ECO:0000259" key="2">
    <source>
        <dbReference type="Pfam" id="PF24494"/>
    </source>
</evidence>
<proteinExistence type="predicted"/>
<dbReference type="AlphaFoldDB" id="A0A6A6SAT4"/>
<feature type="compositionally biased region" description="Polar residues" evidence="1">
    <location>
        <begin position="23"/>
        <end position="42"/>
    </location>
</feature>
<gene>
    <name evidence="3" type="ORF">P280DRAFT_255175</name>
</gene>
<dbReference type="InterPro" id="IPR056009">
    <property type="entry name" value="DUF7587"/>
</dbReference>
<dbReference type="EMBL" id="MU006780">
    <property type="protein sequence ID" value="KAF2643528.1"/>
    <property type="molecule type" value="Genomic_DNA"/>
</dbReference>
<dbReference type="Pfam" id="PF24494">
    <property type="entry name" value="DUF7587"/>
    <property type="match status" value="1"/>
</dbReference>
<reference evidence="3" key="1">
    <citation type="journal article" date="2020" name="Stud. Mycol.">
        <title>101 Dothideomycetes genomes: a test case for predicting lifestyles and emergence of pathogens.</title>
        <authorList>
            <person name="Haridas S."/>
            <person name="Albert R."/>
            <person name="Binder M."/>
            <person name="Bloem J."/>
            <person name="Labutti K."/>
            <person name="Salamov A."/>
            <person name="Andreopoulos B."/>
            <person name="Baker S."/>
            <person name="Barry K."/>
            <person name="Bills G."/>
            <person name="Bluhm B."/>
            <person name="Cannon C."/>
            <person name="Castanera R."/>
            <person name="Culley D."/>
            <person name="Daum C."/>
            <person name="Ezra D."/>
            <person name="Gonzalez J."/>
            <person name="Henrissat B."/>
            <person name="Kuo A."/>
            <person name="Liang C."/>
            <person name="Lipzen A."/>
            <person name="Lutzoni F."/>
            <person name="Magnuson J."/>
            <person name="Mondo S."/>
            <person name="Nolan M."/>
            <person name="Ohm R."/>
            <person name="Pangilinan J."/>
            <person name="Park H.-J."/>
            <person name="Ramirez L."/>
            <person name="Alfaro M."/>
            <person name="Sun H."/>
            <person name="Tritt A."/>
            <person name="Yoshinaga Y."/>
            <person name="Zwiers L.-H."/>
            <person name="Turgeon B."/>
            <person name="Goodwin S."/>
            <person name="Spatafora J."/>
            <person name="Crous P."/>
            <person name="Grigoriev I."/>
        </authorList>
    </citation>
    <scope>NUCLEOTIDE SEQUENCE</scope>
    <source>
        <strain evidence="3">CBS 473.64</strain>
    </source>
</reference>